<dbReference type="InterPro" id="IPR000477">
    <property type="entry name" value="RT_dom"/>
</dbReference>
<dbReference type="SUPFAM" id="SSF56672">
    <property type="entry name" value="DNA/RNA polymerases"/>
    <property type="match status" value="1"/>
</dbReference>
<keyword evidence="2" id="KW-0548">Nucleotidyltransferase</keyword>
<keyword evidence="2" id="KW-0808">Transferase</keyword>
<evidence type="ECO:0000259" key="1">
    <source>
        <dbReference type="PROSITE" id="PS50878"/>
    </source>
</evidence>
<dbReference type="InterPro" id="IPR043502">
    <property type="entry name" value="DNA/RNA_pol_sf"/>
</dbReference>
<dbReference type="RefSeq" id="WP_118324090.1">
    <property type="nucleotide sequence ID" value="NZ_QRYH01000015.1"/>
</dbReference>
<dbReference type="NCBIfam" id="TIGR04416">
    <property type="entry name" value="group_II_RT_mat"/>
    <property type="match status" value="1"/>
</dbReference>
<keyword evidence="2" id="KW-0695">RNA-directed DNA polymerase</keyword>
<feature type="non-terminal residue" evidence="2">
    <location>
        <position position="1"/>
    </location>
</feature>
<dbReference type="EMBL" id="QRYQ01000001">
    <property type="protein sequence ID" value="RGU93937.1"/>
    <property type="molecule type" value="Genomic_DNA"/>
</dbReference>
<proteinExistence type="predicted"/>
<organism evidence="2 3">
    <name type="scientific">Holdemanella biformis</name>
    <dbReference type="NCBI Taxonomy" id="1735"/>
    <lineage>
        <taxon>Bacteria</taxon>
        <taxon>Bacillati</taxon>
        <taxon>Bacillota</taxon>
        <taxon>Erysipelotrichia</taxon>
        <taxon>Erysipelotrichales</taxon>
        <taxon>Erysipelotrichaceae</taxon>
        <taxon>Holdemanella</taxon>
    </lineage>
</organism>
<dbReference type="EC" id="2.7.7.49" evidence="2"/>
<dbReference type="GeneID" id="66579889"/>
<dbReference type="PROSITE" id="PS50878">
    <property type="entry name" value="RT_POL"/>
    <property type="match status" value="1"/>
</dbReference>
<evidence type="ECO:0000313" key="3">
    <source>
        <dbReference type="Proteomes" id="UP000265489"/>
    </source>
</evidence>
<comment type="caution">
    <text evidence="2">The sequence shown here is derived from an EMBL/GenBank/DDBJ whole genome shotgun (WGS) entry which is preliminary data.</text>
</comment>
<dbReference type="GO" id="GO:0003964">
    <property type="term" value="F:RNA-directed DNA polymerase activity"/>
    <property type="evidence" value="ECO:0007669"/>
    <property type="project" value="UniProtKB-KW"/>
</dbReference>
<dbReference type="CDD" id="cd01651">
    <property type="entry name" value="RT_G2_intron"/>
    <property type="match status" value="1"/>
</dbReference>
<sequence>GTKRQDIRTLSKRHPKLETLMNRVDKESLIRQHRLQKKDKAPGIDMVTKEVYQENLNENIDDLMHRLKSFSYKPQPVRRVEIDKGNGKKRPLGIPVYEDRLFQGAMADILSDVYEPRFLDCSYGFRPKRSTHDAIKVINDTIMYKKVNYILDCDIKGFFDNVNHEWLMKFLRNDIADPNYLRYIARMLKSGVMIEGKYEDTSVGTPQGGLVSPILANVYLHYVLDLWFEKCIKKQLYGKAYLVRFADDFLIMFQYERDAQRVYEAIIKRMELFGLERSKEKTRILPFGRNSVSRETFDFLGFTHFNSKTRKGYYSVGHKISHKKKKQFKSNLKKWVKENRNTQFDEFMKALNKKLTGSFNYYSLSGMIREIKCLWYHSLFVTFKWLNRRSQRRSFKMERFCEIWNDRIIRPYIHVDIWSGDKVIYNKNV</sequence>
<dbReference type="InterPro" id="IPR051083">
    <property type="entry name" value="GrpII_Intron_Splice-Mob/Def"/>
</dbReference>
<dbReference type="Pfam" id="PF00078">
    <property type="entry name" value="RVT_1"/>
    <property type="match status" value="1"/>
</dbReference>
<accession>A0A395WDP7</accession>
<dbReference type="InterPro" id="IPR030931">
    <property type="entry name" value="Group_II_RT_mat"/>
</dbReference>
<dbReference type="AlphaFoldDB" id="A0A395WDP7"/>
<name>A0A395WDP7_9FIRM</name>
<reference evidence="2 3" key="1">
    <citation type="submission" date="2018-08" db="EMBL/GenBank/DDBJ databases">
        <title>A genome reference for cultivated species of the human gut microbiota.</title>
        <authorList>
            <person name="Zou Y."/>
            <person name="Xue W."/>
            <person name="Luo G."/>
        </authorList>
    </citation>
    <scope>NUCLEOTIDE SEQUENCE [LARGE SCALE GENOMIC DNA]</scope>
    <source>
        <strain evidence="2 3">AF15-20</strain>
    </source>
</reference>
<dbReference type="PANTHER" id="PTHR34047:SF8">
    <property type="entry name" value="PROTEIN YKFC"/>
    <property type="match status" value="1"/>
</dbReference>
<feature type="domain" description="Reverse transcriptase" evidence="1">
    <location>
        <begin position="61"/>
        <end position="304"/>
    </location>
</feature>
<dbReference type="Proteomes" id="UP000265489">
    <property type="component" value="Unassembled WGS sequence"/>
</dbReference>
<gene>
    <name evidence="2" type="primary">ltrA</name>
    <name evidence="2" type="ORF">DWW32_00005</name>
</gene>
<dbReference type="PANTHER" id="PTHR34047">
    <property type="entry name" value="NUCLEAR INTRON MATURASE 1, MITOCHONDRIAL-RELATED"/>
    <property type="match status" value="1"/>
</dbReference>
<protein>
    <submittedName>
        <fullName evidence="2">Group II intron reverse transcriptase/maturase</fullName>
        <ecNumber evidence="2">2.7.7.49</ecNumber>
    </submittedName>
</protein>
<evidence type="ECO:0000313" key="2">
    <source>
        <dbReference type="EMBL" id="RGU93937.1"/>
    </source>
</evidence>